<proteinExistence type="predicted"/>
<evidence type="ECO:0000313" key="2">
    <source>
        <dbReference type="EMBL" id="EGG03957.1"/>
    </source>
</evidence>
<gene>
    <name evidence="2" type="ORF">MELLADRAFT_108889</name>
</gene>
<dbReference type="AlphaFoldDB" id="F4RUM4"/>
<feature type="compositionally biased region" description="Low complexity" evidence="1">
    <location>
        <begin position="130"/>
        <end position="146"/>
    </location>
</feature>
<dbReference type="RefSeq" id="XP_007412750.1">
    <property type="nucleotide sequence ID" value="XM_007412688.1"/>
</dbReference>
<evidence type="ECO:0000256" key="1">
    <source>
        <dbReference type="SAM" id="MobiDB-lite"/>
    </source>
</evidence>
<dbReference type="HOGENOM" id="CLU_1205004_0_0_1"/>
<keyword evidence="3" id="KW-1185">Reference proteome</keyword>
<sequence length="238" mass="26517">MSCSNAFPTAFLNSVYGPHVSRKRTIAHIDNSVCVSDLAPVAHIKRARIVRPQPQGFIYTSTGVTTSSQDFAYVGSGSEVIRRSYPNMNFLITNHQETTRHEDFEAFKLQLALELLMGPAPPSLMSGNQTSPSTSTSSLPSSLNPSPTVPFRQTTSYPHRPPNPAIERRRPMPLSFVNVPNEDPHQFERSQMIEAKGKEGVSQSSSLKSVEEKDEDKKILNDLQNLFPSYQYPPPLSW</sequence>
<name>F4RUM4_MELLP</name>
<feature type="region of interest" description="Disordered" evidence="1">
    <location>
        <begin position="120"/>
        <end position="216"/>
    </location>
</feature>
<dbReference type="InParanoid" id="F4RUM4"/>
<evidence type="ECO:0000313" key="3">
    <source>
        <dbReference type="Proteomes" id="UP000001072"/>
    </source>
</evidence>
<organism evidence="3">
    <name type="scientific">Melampsora larici-populina (strain 98AG31 / pathotype 3-4-7)</name>
    <name type="common">Poplar leaf rust fungus</name>
    <dbReference type="NCBI Taxonomy" id="747676"/>
    <lineage>
        <taxon>Eukaryota</taxon>
        <taxon>Fungi</taxon>
        <taxon>Dikarya</taxon>
        <taxon>Basidiomycota</taxon>
        <taxon>Pucciniomycotina</taxon>
        <taxon>Pucciniomycetes</taxon>
        <taxon>Pucciniales</taxon>
        <taxon>Melampsoraceae</taxon>
        <taxon>Melampsora</taxon>
    </lineage>
</organism>
<dbReference type="GeneID" id="18923596"/>
<reference evidence="3" key="1">
    <citation type="journal article" date="2011" name="Proc. Natl. Acad. Sci. U.S.A.">
        <title>Obligate biotrophy features unraveled by the genomic analysis of rust fungi.</title>
        <authorList>
            <person name="Duplessis S."/>
            <person name="Cuomo C.A."/>
            <person name="Lin Y.-C."/>
            <person name="Aerts A."/>
            <person name="Tisserant E."/>
            <person name="Veneault-Fourrey C."/>
            <person name="Joly D.L."/>
            <person name="Hacquard S."/>
            <person name="Amselem J."/>
            <person name="Cantarel B.L."/>
            <person name="Chiu R."/>
            <person name="Coutinho P.M."/>
            <person name="Feau N."/>
            <person name="Field M."/>
            <person name="Frey P."/>
            <person name="Gelhaye E."/>
            <person name="Goldberg J."/>
            <person name="Grabherr M.G."/>
            <person name="Kodira C.D."/>
            <person name="Kohler A."/>
            <person name="Kuees U."/>
            <person name="Lindquist E.A."/>
            <person name="Lucas S.M."/>
            <person name="Mago R."/>
            <person name="Mauceli E."/>
            <person name="Morin E."/>
            <person name="Murat C."/>
            <person name="Pangilinan J.L."/>
            <person name="Park R."/>
            <person name="Pearson M."/>
            <person name="Quesneville H."/>
            <person name="Rouhier N."/>
            <person name="Sakthikumar S."/>
            <person name="Salamov A.A."/>
            <person name="Schmutz J."/>
            <person name="Selles B."/>
            <person name="Shapiro H."/>
            <person name="Tanguay P."/>
            <person name="Tuskan G.A."/>
            <person name="Henrissat B."/>
            <person name="Van de Peer Y."/>
            <person name="Rouze P."/>
            <person name="Ellis J.G."/>
            <person name="Dodds P.N."/>
            <person name="Schein J.E."/>
            <person name="Zhong S."/>
            <person name="Hamelin R.C."/>
            <person name="Grigoriev I.V."/>
            <person name="Szabo L.J."/>
            <person name="Martin F."/>
        </authorList>
    </citation>
    <scope>NUCLEOTIDE SEQUENCE [LARGE SCALE GENOMIC DNA]</scope>
    <source>
        <strain evidence="3">98AG31 / pathotype 3-4-7</strain>
    </source>
</reference>
<dbReference type="KEGG" id="mlr:MELLADRAFT_108889"/>
<dbReference type="Proteomes" id="UP000001072">
    <property type="component" value="Unassembled WGS sequence"/>
</dbReference>
<accession>F4RUM4</accession>
<protein>
    <submittedName>
        <fullName evidence="2">Uncharacterized protein</fullName>
    </submittedName>
</protein>
<dbReference type="VEuPathDB" id="FungiDB:MELLADRAFT_108889"/>
<dbReference type="EMBL" id="GL883121">
    <property type="protein sequence ID" value="EGG03957.1"/>
    <property type="molecule type" value="Genomic_DNA"/>
</dbReference>
<dbReference type="OrthoDB" id="10659683at2759"/>